<comment type="caution">
    <text evidence="4">The sequence shown here is derived from an EMBL/GenBank/DDBJ whole genome shotgun (WGS) entry which is preliminary data.</text>
</comment>
<comment type="similarity">
    <text evidence="1">Belongs to the SfsA family.</text>
</comment>
<feature type="domain" description="SfsA N-terminal OB" evidence="3">
    <location>
        <begin position="15"/>
        <end position="77"/>
    </location>
</feature>
<dbReference type="PANTHER" id="PTHR30545">
    <property type="entry name" value="SUGAR FERMENTATION STIMULATION PROTEIN A"/>
    <property type="match status" value="1"/>
</dbReference>
<dbReference type="GO" id="GO:0003677">
    <property type="term" value="F:DNA binding"/>
    <property type="evidence" value="ECO:0007669"/>
    <property type="project" value="InterPro"/>
</dbReference>
<dbReference type="Pfam" id="PF03749">
    <property type="entry name" value="SfsA"/>
    <property type="match status" value="1"/>
</dbReference>
<evidence type="ECO:0000259" key="3">
    <source>
        <dbReference type="Pfam" id="PF17746"/>
    </source>
</evidence>
<evidence type="ECO:0000259" key="2">
    <source>
        <dbReference type="Pfam" id="PF03749"/>
    </source>
</evidence>
<feature type="domain" description="Sugar fermentation stimulation protein C-terminal" evidence="2">
    <location>
        <begin position="87"/>
        <end position="220"/>
    </location>
</feature>
<reference evidence="4 5" key="1">
    <citation type="submission" date="2020-08" db="EMBL/GenBank/DDBJ databases">
        <title>Genomic Encyclopedia of Type Strains, Phase IV (KMG-IV): sequencing the most valuable type-strain genomes for metagenomic binning, comparative biology and taxonomic classification.</title>
        <authorList>
            <person name="Goeker M."/>
        </authorList>
    </citation>
    <scope>NUCLEOTIDE SEQUENCE [LARGE SCALE GENOMIC DNA]</scope>
    <source>
        <strain evidence="4 5">DSM 21769</strain>
    </source>
</reference>
<dbReference type="RefSeq" id="WP_184404828.1">
    <property type="nucleotide sequence ID" value="NZ_JACHHJ010000004.1"/>
</dbReference>
<dbReference type="PANTHER" id="PTHR30545:SF2">
    <property type="entry name" value="SUGAR FERMENTATION STIMULATION PROTEIN A"/>
    <property type="match status" value="1"/>
</dbReference>
<dbReference type="HAMAP" id="MF_00095">
    <property type="entry name" value="SfsA"/>
    <property type="match status" value="1"/>
</dbReference>
<dbReference type="Pfam" id="PF17746">
    <property type="entry name" value="SfsA_N"/>
    <property type="match status" value="1"/>
</dbReference>
<evidence type="ECO:0000313" key="4">
    <source>
        <dbReference type="EMBL" id="MBB6450765.1"/>
    </source>
</evidence>
<proteinExistence type="inferred from homology"/>
<dbReference type="CDD" id="cd22359">
    <property type="entry name" value="SfsA-like_bacterial"/>
    <property type="match status" value="1"/>
</dbReference>
<sequence length="237" mass="26970">MFMAHPASLYKAVFIERPNRFIIYAKKEDGEIVTAHLPDPGRLKELLTPERKIWLRYVGHPKRKTKWSAVLCEREDECGFASLDTTLPNRLIAQALKERRIKSLKESTFVKAEYALGNERWDFLLEHGNQRLLLEVKSVTLASDGVAYFPDAVTVRGKKHVQTLTSLQKERIYDTAVLFVVQRGDVSKVRPAEHIDPAFSSALQEADRHGVRLLAVTTEVFLEGVQLGEEVPVVVHR</sequence>
<name>A0A841Q0I6_9BACL</name>
<protein>
    <recommendedName>
        <fullName evidence="1">Sugar fermentation stimulation protein homolog</fullName>
    </recommendedName>
</protein>
<dbReference type="Proteomes" id="UP000568839">
    <property type="component" value="Unassembled WGS sequence"/>
</dbReference>
<evidence type="ECO:0000256" key="1">
    <source>
        <dbReference type="HAMAP-Rule" id="MF_00095"/>
    </source>
</evidence>
<dbReference type="AlphaFoldDB" id="A0A841Q0I6"/>
<dbReference type="EMBL" id="JACHHJ010000004">
    <property type="protein sequence ID" value="MBB6450765.1"/>
    <property type="molecule type" value="Genomic_DNA"/>
</dbReference>
<dbReference type="NCBIfam" id="TIGR00230">
    <property type="entry name" value="sfsA"/>
    <property type="match status" value="1"/>
</dbReference>
<dbReference type="InterPro" id="IPR005224">
    <property type="entry name" value="SfsA"/>
</dbReference>
<keyword evidence="5" id="KW-1185">Reference proteome</keyword>
<gene>
    <name evidence="1" type="primary">sfsA</name>
    <name evidence="4" type="ORF">HNR44_002755</name>
</gene>
<organism evidence="4 5">
    <name type="scientific">Geomicrobium halophilum</name>
    <dbReference type="NCBI Taxonomy" id="549000"/>
    <lineage>
        <taxon>Bacteria</taxon>
        <taxon>Bacillati</taxon>
        <taxon>Bacillota</taxon>
        <taxon>Bacilli</taxon>
        <taxon>Bacillales</taxon>
        <taxon>Geomicrobium</taxon>
    </lineage>
</organism>
<dbReference type="Gene3D" id="3.40.1350.60">
    <property type="match status" value="1"/>
</dbReference>
<evidence type="ECO:0000313" key="5">
    <source>
        <dbReference type="Proteomes" id="UP000568839"/>
    </source>
</evidence>
<dbReference type="InterPro" id="IPR040452">
    <property type="entry name" value="SfsA_C"/>
</dbReference>
<dbReference type="Gene3D" id="2.40.50.580">
    <property type="match status" value="1"/>
</dbReference>
<dbReference type="InterPro" id="IPR041465">
    <property type="entry name" value="SfsA_N"/>
</dbReference>
<accession>A0A841Q0I6</accession>